<keyword evidence="4" id="KW-0812">Transmembrane</keyword>
<comment type="subcellular location">
    <subcellularLocation>
        <location evidence="1">Membrane</location>
        <topology evidence="1">Multi-pass membrane protein</topology>
    </subcellularLocation>
</comment>
<dbReference type="InterPro" id="IPR050327">
    <property type="entry name" value="Proton-linked_MCT"/>
</dbReference>
<reference evidence="5" key="2">
    <citation type="submission" date="2020-04" db="EMBL/GenBank/DDBJ databases">
        <authorList>
            <person name="Santos R.A.C."/>
            <person name="Steenwyk J.L."/>
            <person name="Rivero-Menendez O."/>
            <person name="Mead M.E."/>
            <person name="Silva L.P."/>
            <person name="Bastos R.W."/>
            <person name="Alastruey-Izquierdo A."/>
            <person name="Goldman G.H."/>
            <person name="Rokas A."/>
        </authorList>
    </citation>
    <scope>NUCLEOTIDE SEQUENCE</scope>
    <source>
        <strain evidence="5">CNM-CM6805</strain>
    </source>
</reference>
<feature type="transmembrane region" description="Helical" evidence="4">
    <location>
        <begin position="418"/>
        <end position="439"/>
    </location>
</feature>
<evidence type="ECO:0008006" key="7">
    <source>
        <dbReference type="Google" id="ProtNLM"/>
    </source>
</evidence>
<feature type="transmembrane region" description="Helical" evidence="4">
    <location>
        <begin position="385"/>
        <end position="406"/>
    </location>
</feature>
<feature type="transmembrane region" description="Helical" evidence="4">
    <location>
        <begin position="143"/>
        <end position="169"/>
    </location>
</feature>
<dbReference type="InterPro" id="IPR036259">
    <property type="entry name" value="MFS_trans_sf"/>
</dbReference>
<organism evidence="5 6">
    <name type="scientific">Aspergillus fumigatiaffinis</name>
    <dbReference type="NCBI Taxonomy" id="340414"/>
    <lineage>
        <taxon>Eukaryota</taxon>
        <taxon>Fungi</taxon>
        <taxon>Dikarya</taxon>
        <taxon>Ascomycota</taxon>
        <taxon>Pezizomycotina</taxon>
        <taxon>Eurotiomycetes</taxon>
        <taxon>Eurotiomycetidae</taxon>
        <taxon>Eurotiales</taxon>
        <taxon>Aspergillaceae</taxon>
        <taxon>Aspergillus</taxon>
        <taxon>Aspergillus subgen. Fumigati</taxon>
    </lineage>
</organism>
<feature type="transmembrane region" description="Helical" evidence="4">
    <location>
        <begin position="346"/>
        <end position="373"/>
    </location>
</feature>
<dbReference type="PANTHER" id="PTHR11360">
    <property type="entry name" value="MONOCARBOXYLATE TRANSPORTER"/>
    <property type="match status" value="1"/>
</dbReference>
<dbReference type="Proteomes" id="UP000653565">
    <property type="component" value="Unassembled WGS sequence"/>
</dbReference>
<comment type="caution">
    <text evidence="5">The sequence shown here is derived from an EMBL/GenBank/DDBJ whole genome shotgun (WGS) entry which is preliminary data.</text>
</comment>
<feature type="compositionally biased region" description="Polar residues" evidence="3">
    <location>
        <begin position="10"/>
        <end position="23"/>
    </location>
</feature>
<dbReference type="GO" id="GO:0022857">
    <property type="term" value="F:transmembrane transporter activity"/>
    <property type="evidence" value="ECO:0007669"/>
    <property type="project" value="InterPro"/>
</dbReference>
<keyword evidence="6" id="KW-1185">Reference proteome</keyword>
<dbReference type="Pfam" id="PF07690">
    <property type="entry name" value="MFS_1"/>
    <property type="match status" value="1"/>
</dbReference>
<dbReference type="Gene3D" id="1.20.1250.20">
    <property type="entry name" value="MFS general substrate transporter like domains"/>
    <property type="match status" value="1"/>
</dbReference>
<evidence type="ECO:0000256" key="1">
    <source>
        <dbReference type="ARBA" id="ARBA00004141"/>
    </source>
</evidence>
<evidence type="ECO:0000313" key="6">
    <source>
        <dbReference type="Proteomes" id="UP000653565"/>
    </source>
</evidence>
<feature type="transmembrane region" description="Helical" evidence="4">
    <location>
        <begin position="320"/>
        <end position="340"/>
    </location>
</feature>
<reference evidence="5" key="1">
    <citation type="journal article" date="2020" name="bioRxiv">
        <title>Genomic and phenotypic heterogeneity of clinical isolates of the human pathogens Aspergillus fumigatus, Aspergillus lentulus and Aspergillus fumigatiaffinis.</title>
        <authorList>
            <person name="dos Santos R.A.C."/>
            <person name="Steenwyk J.L."/>
            <person name="Rivero-Menendez O."/>
            <person name="Mead M.E."/>
            <person name="Silva L.P."/>
            <person name="Bastos R.W."/>
            <person name="Alastruey-Izquierdo A."/>
            <person name="Goldman G.H."/>
            <person name="Rokas A."/>
        </authorList>
    </citation>
    <scope>NUCLEOTIDE SEQUENCE</scope>
    <source>
        <strain evidence="5">CNM-CM6805</strain>
    </source>
</reference>
<sequence length="531" mass="57529">MGTIEKTDTRSLQQDEGVPSQQDAVEPVASVPNGGLQAWLSVLAGFCVFVNSWGILASYGAFQEYYQTVLLTSQSPSSISWVGSVQATLIVMVGVVTGPLVDSGYLRVLIAVGMILVVFGIMMTSLATQYYQVGHPPRQPSPWLTLQILLAQGFCVGIGGGIAYIPAMVVISSNFTTRRPIAIGCAAIGSSVGSVVFPIMFRQLQPRIGFPWTVRSIGFINLFLGLMAILILCRKPGKKTRARSMIEWRAFTDLPFMLFSTSLTCVMLAYYIPLFYVPSYARTQLHTTRSLSFYMVAIINGASAFGRVVPYLLSAYIPPIAILCLGVAGSALAMFTWIAATNLPGFIVWACYWGFLSGVLVTAPTAIIGHPALCPDANYLGTRMGMMWGISSFGSLVGTPIAGALVDLSQANFLKAQVFAGCLMVGGVMLQLWPVLVVMKHDRSNLKSAAAEHSVKCYRKMAILLRRDCDASVNGANCEKPVSDFLKTGVPGIIVGILVLIAICVCCYLLYRNKKQDAREAEDARRWNLDK</sequence>
<dbReference type="GO" id="GO:0016020">
    <property type="term" value="C:membrane"/>
    <property type="evidence" value="ECO:0007669"/>
    <property type="project" value="UniProtKB-SubCell"/>
</dbReference>
<feature type="transmembrane region" description="Helical" evidence="4">
    <location>
        <begin position="38"/>
        <end position="59"/>
    </location>
</feature>
<comment type="similarity">
    <text evidence="2">Belongs to the major facilitator superfamily. Monocarboxylate porter (TC 2.A.1.13) family.</text>
</comment>
<accession>A0A8H4H9J7</accession>
<feature type="region of interest" description="Disordered" evidence="3">
    <location>
        <begin position="1"/>
        <end position="24"/>
    </location>
</feature>
<gene>
    <name evidence="5" type="ORF">CNMCM6805_005372</name>
</gene>
<evidence type="ECO:0000256" key="2">
    <source>
        <dbReference type="ARBA" id="ARBA00006727"/>
    </source>
</evidence>
<dbReference type="SUPFAM" id="SSF103473">
    <property type="entry name" value="MFS general substrate transporter"/>
    <property type="match status" value="1"/>
</dbReference>
<keyword evidence="4" id="KW-1133">Transmembrane helix</keyword>
<protein>
    <recommendedName>
        <fullName evidence="7">MFS monocarboxylate transporter</fullName>
    </recommendedName>
</protein>
<evidence type="ECO:0000256" key="3">
    <source>
        <dbReference type="SAM" id="MobiDB-lite"/>
    </source>
</evidence>
<dbReference type="AlphaFoldDB" id="A0A8H4H9J7"/>
<proteinExistence type="inferred from homology"/>
<dbReference type="EMBL" id="JAAAPX010000029">
    <property type="protein sequence ID" value="KAF4239915.1"/>
    <property type="molecule type" value="Genomic_DNA"/>
</dbReference>
<feature type="transmembrane region" description="Helical" evidence="4">
    <location>
        <begin position="181"/>
        <end position="201"/>
    </location>
</feature>
<feature type="transmembrane region" description="Helical" evidence="4">
    <location>
        <begin position="490"/>
        <end position="511"/>
    </location>
</feature>
<evidence type="ECO:0000256" key="4">
    <source>
        <dbReference type="SAM" id="Phobius"/>
    </source>
</evidence>
<feature type="transmembrane region" description="Helical" evidence="4">
    <location>
        <begin position="108"/>
        <end position="131"/>
    </location>
</feature>
<name>A0A8H4H9J7_9EURO</name>
<keyword evidence="4" id="KW-0472">Membrane</keyword>
<feature type="transmembrane region" description="Helical" evidence="4">
    <location>
        <begin position="213"/>
        <end position="233"/>
    </location>
</feature>
<dbReference type="PANTHER" id="PTHR11360:SF252">
    <property type="entry name" value="MAJOR FACILITATOR SUPERFAMILY (MFS) PROFILE DOMAIN-CONTAINING PROTEIN-RELATED"/>
    <property type="match status" value="1"/>
</dbReference>
<dbReference type="InterPro" id="IPR011701">
    <property type="entry name" value="MFS"/>
</dbReference>
<feature type="transmembrane region" description="Helical" evidence="4">
    <location>
        <begin position="79"/>
        <end position="101"/>
    </location>
</feature>
<feature type="transmembrane region" description="Helical" evidence="4">
    <location>
        <begin position="254"/>
        <end position="272"/>
    </location>
</feature>
<evidence type="ECO:0000313" key="5">
    <source>
        <dbReference type="EMBL" id="KAF4239915.1"/>
    </source>
</evidence>